<dbReference type="PANTHER" id="PTHR37841">
    <property type="entry name" value="GLR2918 PROTEIN"/>
    <property type="match status" value="1"/>
</dbReference>
<protein>
    <submittedName>
        <fullName evidence="2">WG containing repeat-containing protein</fullName>
    </submittedName>
</protein>
<organism evidence="2 3">
    <name type="scientific">Spirosoma fluviale</name>
    <dbReference type="NCBI Taxonomy" id="1597977"/>
    <lineage>
        <taxon>Bacteria</taxon>
        <taxon>Pseudomonadati</taxon>
        <taxon>Bacteroidota</taxon>
        <taxon>Cytophagia</taxon>
        <taxon>Cytophagales</taxon>
        <taxon>Cytophagaceae</taxon>
        <taxon>Spirosoma</taxon>
    </lineage>
</organism>
<dbReference type="Proteomes" id="UP000219452">
    <property type="component" value="Unassembled WGS sequence"/>
</dbReference>
<dbReference type="GO" id="GO:0005524">
    <property type="term" value="F:ATP binding"/>
    <property type="evidence" value="ECO:0007669"/>
    <property type="project" value="InterPro"/>
</dbReference>
<feature type="domain" description="Protein kinase" evidence="1">
    <location>
        <begin position="31"/>
        <end position="296"/>
    </location>
</feature>
<dbReference type="InterPro" id="IPR011009">
    <property type="entry name" value="Kinase-like_dom_sf"/>
</dbReference>
<dbReference type="PROSITE" id="PS50011">
    <property type="entry name" value="PROTEIN_KINASE_DOM"/>
    <property type="match status" value="1"/>
</dbReference>
<evidence type="ECO:0000313" key="3">
    <source>
        <dbReference type="Proteomes" id="UP000219452"/>
    </source>
</evidence>
<reference evidence="3" key="1">
    <citation type="submission" date="2017-09" db="EMBL/GenBank/DDBJ databases">
        <authorList>
            <person name="Varghese N."/>
            <person name="Submissions S."/>
        </authorList>
    </citation>
    <scope>NUCLEOTIDE SEQUENCE [LARGE SCALE GENOMIC DNA]</scope>
    <source>
        <strain evidence="3">DSM 29961</strain>
    </source>
</reference>
<dbReference type="SUPFAM" id="SSF56112">
    <property type="entry name" value="Protein kinase-like (PK-like)"/>
    <property type="match status" value="1"/>
</dbReference>
<proteinExistence type="predicted"/>
<dbReference type="RefSeq" id="WP_179830199.1">
    <property type="nucleotide sequence ID" value="NZ_OCNH01000002.1"/>
</dbReference>
<dbReference type="PROSITE" id="PS00108">
    <property type="entry name" value="PROTEIN_KINASE_ST"/>
    <property type="match status" value="1"/>
</dbReference>
<accession>A0A286G4D4</accession>
<dbReference type="PANTHER" id="PTHR37841:SF1">
    <property type="entry name" value="DUF3298 DOMAIN-CONTAINING PROTEIN"/>
    <property type="match status" value="1"/>
</dbReference>
<dbReference type="GO" id="GO:0004672">
    <property type="term" value="F:protein kinase activity"/>
    <property type="evidence" value="ECO:0007669"/>
    <property type="project" value="InterPro"/>
</dbReference>
<name>A0A286G4D4_9BACT</name>
<dbReference type="InterPro" id="IPR032774">
    <property type="entry name" value="WG_beta_rep"/>
</dbReference>
<dbReference type="Pfam" id="PF14903">
    <property type="entry name" value="WG_beta_rep"/>
    <property type="match status" value="6"/>
</dbReference>
<evidence type="ECO:0000259" key="1">
    <source>
        <dbReference type="PROSITE" id="PS50011"/>
    </source>
</evidence>
<dbReference type="EMBL" id="OCNH01000002">
    <property type="protein sequence ID" value="SOD90009.1"/>
    <property type="molecule type" value="Genomic_DNA"/>
</dbReference>
<sequence>MFPSISEYIQSIELSTETLSRLNYLVPVRKADGQLYFSSGNFAVVFRMNDLQTGKQMALRCFLRDVAGRRERIRAIGRYLTENPSAYLIPFTLYPNELWVDTRFGQEHEFDVVLMPWVDGQTLSQYVADCCRNQQSQKLEQLAHRFDELVRWLLNQPFAHGDLKADNILIRPDGQLVLIDYDGCFVPELAGQKATETGTLPYRHPARTSAHFDRNLDDFSLLALSLELHALSRLPELRTDTDTLLLTLDLVQEPFLAEQWNLFRTLASAPVSARAGLLEYAIHCPPGQITGLMELLPTLKSAPVAVAARLTAPSDTLIPYLQKRQWGFVNQAGEQIGPGEWESVGLFSDGLAPVRKQGRWGFCNLWGTLAIDCQFDEVREFRSGLAVVRQLGKYGFINTEGQSRIPCIYDEVGHFVEGRACVRQNAVYGFIDEQGTLVIPPQFDFAGHFSEGLANVKLGGLHGFIDVTGTLRIPCELPFALGFSEGLAVVEKEGQYGFIDQEGSLVIPYQFDLAGSFVDGLASVKKARRIGFINHQGALVIPCEFDEIMLNAVFPFSEGLALVRKGNLFGYINKQGQLVIPYQFTNADNFSEGLAAVQMGDQWGYINQTGELVIPYAFSHTYRFHKGLALVRRNNRLVYIDQTGFVYSD</sequence>
<keyword evidence="3" id="KW-1185">Reference proteome</keyword>
<dbReference type="InterPro" id="IPR008271">
    <property type="entry name" value="Ser/Thr_kinase_AS"/>
</dbReference>
<dbReference type="InterPro" id="IPR000719">
    <property type="entry name" value="Prot_kinase_dom"/>
</dbReference>
<dbReference type="SUPFAM" id="SSF69360">
    <property type="entry name" value="Cell wall binding repeat"/>
    <property type="match status" value="1"/>
</dbReference>
<gene>
    <name evidence="2" type="ORF">SAMN06269250_3266</name>
</gene>
<dbReference type="AlphaFoldDB" id="A0A286G4D4"/>
<dbReference type="Pfam" id="PF00069">
    <property type="entry name" value="Pkinase"/>
    <property type="match status" value="1"/>
</dbReference>
<dbReference type="Gene3D" id="1.10.510.10">
    <property type="entry name" value="Transferase(Phosphotransferase) domain 1"/>
    <property type="match status" value="1"/>
</dbReference>
<evidence type="ECO:0000313" key="2">
    <source>
        <dbReference type="EMBL" id="SOD90009.1"/>
    </source>
</evidence>